<dbReference type="InterPro" id="IPR032678">
    <property type="entry name" value="tRNA-synt_1_cat_dom"/>
</dbReference>
<comment type="catalytic activity">
    <reaction evidence="12">
        <text>tRNA(Cys) + L-cysteine + ATP = L-cysteinyl-tRNA(Cys) + AMP + diphosphate</text>
        <dbReference type="Rhea" id="RHEA:17773"/>
        <dbReference type="Rhea" id="RHEA-COMP:9661"/>
        <dbReference type="Rhea" id="RHEA-COMP:9679"/>
        <dbReference type="ChEBI" id="CHEBI:30616"/>
        <dbReference type="ChEBI" id="CHEBI:33019"/>
        <dbReference type="ChEBI" id="CHEBI:35235"/>
        <dbReference type="ChEBI" id="CHEBI:78442"/>
        <dbReference type="ChEBI" id="CHEBI:78517"/>
        <dbReference type="ChEBI" id="CHEBI:456215"/>
        <dbReference type="EC" id="6.1.1.16"/>
    </reaction>
</comment>
<comment type="caution">
    <text evidence="14">The sequence shown here is derived from an EMBL/GenBank/DDBJ whole genome shotgun (WGS) entry which is preliminary data.</text>
</comment>
<dbReference type="Gene3D" id="3.40.50.620">
    <property type="entry name" value="HUPs"/>
    <property type="match status" value="1"/>
</dbReference>
<evidence type="ECO:0000256" key="12">
    <source>
        <dbReference type="HAMAP-Rule" id="MF_00041"/>
    </source>
</evidence>
<dbReference type="InterPro" id="IPR014729">
    <property type="entry name" value="Rossmann-like_a/b/a_fold"/>
</dbReference>
<keyword evidence="8 12" id="KW-0862">Zinc</keyword>
<proteinExistence type="inferred from homology"/>
<dbReference type="InterPro" id="IPR024909">
    <property type="entry name" value="Cys-tRNA/MSH_ligase"/>
</dbReference>
<protein>
    <recommendedName>
        <fullName evidence="12">Cysteine--tRNA ligase</fullName>
        <ecNumber evidence="12">6.1.1.16</ecNumber>
    </recommendedName>
    <alternativeName>
        <fullName evidence="12">Cysteinyl-tRNA synthetase</fullName>
        <shortName evidence="12">CysRS</shortName>
    </alternativeName>
</protein>
<evidence type="ECO:0000256" key="7">
    <source>
        <dbReference type="ARBA" id="ARBA00022741"/>
    </source>
</evidence>
<dbReference type="Pfam" id="PF09190">
    <property type="entry name" value="DALR_2"/>
    <property type="match status" value="1"/>
</dbReference>
<gene>
    <name evidence="12 14" type="primary">cysS</name>
    <name evidence="14" type="ORF">K4G57_04685</name>
</gene>
<dbReference type="CDD" id="cd00672">
    <property type="entry name" value="CysRS_core"/>
    <property type="match status" value="1"/>
</dbReference>
<evidence type="ECO:0000313" key="15">
    <source>
        <dbReference type="Proteomes" id="UP000700059"/>
    </source>
</evidence>
<evidence type="ECO:0000256" key="5">
    <source>
        <dbReference type="ARBA" id="ARBA00022598"/>
    </source>
</evidence>
<feature type="domain" description="Cysteinyl-tRNA synthetase class Ia DALR" evidence="13">
    <location>
        <begin position="348"/>
        <end position="410"/>
    </location>
</feature>
<keyword evidence="10 12" id="KW-0648">Protein biosynthesis</keyword>
<dbReference type="EMBL" id="JAIGYQ010000005">
    <property type="protein sequence ID" value="MBX7490760.1"/>
    <property type="molecule type" value="Genomic_DNA"/>
</dbReference>
<accession>A0ABS7JN03</accession>
<feature type="binding site" evidence="12">
    <location>
        <position position="272"/>
    </location>
    <ligand>
        <name>ATP</name>
        <dbReference type="ChEBI" id="CHEBI:30616"/>
    </ligand>
</feature>
<evidence type="ECO:0000256" key="4">
    <source>
        <dbReference type="ARBA" id="ARBA00022490"/>
    </source>
</evidence>
<feature type="binding site" evidence="12">
    <location>
        <position position="208"/>
    </location>
    <ligand>
        <name>Zn(2+)</name>
        <dbReference type="ChEBI" id="CHEBI:29105"/>
    </ligand>
</feature>
<evidence type="ECO:0000256" key="9">
    <source>
        <dbReference type="ARBA" id="ARBA00022840"/>
    </source>
</evidence>
<dbReference type="Proteomes" id="UP000700059">
    <property type="component" value="Unassembled WGS sequence"/>
</dbReference>
<dbReference type="NCBIfam" id="TIGR00435">
    <property type="entry name" value="cysS"/>
    <property type="match status" value="1"/>
</dbReference>
<dbReference type="InterPro" id="IPR015273">
    <property type="entry name" value="Cys-tRNA-synt_Ia_DALR"/>
</dbReference>
<dbReference type="RefSeq" id="WP_221532033.1">
    <property type="nucleotide sequence ID" value="NZ_JAIGYP010000005.1"/>
</dbReference>
<dbReference type="SUPFAM" id="SSF52374">
    <property type="entry name" value="Nucleotidylyl transferase"/>
    <property type="match status" value="1"/>
</dbReference>
<evidence type="ECO:0000256" key="10">
    <source>
        <dbReference type="ARBA" id="ARBA00022917"/>
    </source>
</evidence>
<dbReference type="HAMAP" id="MF_00041">
    <property type="entry name" value="Cys_tRNA_synth"/>
    <property type="match status" value="1"/>
</dbReference>
<dbReference type="Gene3D" id="1.20.120.1910">
    <property type="entry name" value="Cysteine-tRNA ligase, C-terminal anti-codon recognition domain"/>
    <property type="match status" value="1"/>
</dbReference>
<reference evidence="14 15" key="1">
    <citation type="submission" date="2021-08" db="EMBL/GenBank/DDBJ databases">
        <title>Helicobacter spp. isolated from feces of Anatolian Ground Squirrel (Spermophilus xanthoprymnus) in Turkey.</title>
        <authorList>
            <person name="Aydin F."/>
            <person name="Abay S."/>
            <person name="Kayman T."/>
            <person name="Karakaya E."/>
            <person name="Saticioglu I.B."/>
        </authorList>
    </citation>
    <scope>NUCLEOTIDE SEQUENCE [LARGE SCALE GENOMIC DNA]</scope>
    <source>
        <strain evidence="14 15">Faydin-H70</strain>
    </source>
</reference>
<comment type="subcellular location">
    <subcellularLocation>
        <location evidence="1 12">Cytoplasm</location>
    </subcellularLocation>
</comment>
<dbReference type="PANTHER" id="PTHR10890">
    <property type="entry name" value="CYSTEINYL-TRNA SYNTHETASE"/>
    <property type="match status" value="1"/>
</dbReference>
<dbReference type="Pfam" id="PF01406">
    <property type="entry name" value="tRNA-synt_1e"/>
    <property type="match status" value="1"/>
</dbReference>
<comment type="cofactor">
    <cofactor evidence="12">
        <name>Zn(2+)</name>
        <dbReference type="ChEBI" id="CHEBI:29105"/>
    </cofactor>
    <text evidence="12">Binds 1 zinc ion per subunit.</text>
</comment>
<evidence type="ECO:0000256" key="8">
    <source>
        <dbReference type="ARBA" id="ARBA00022833"/>
    </source>
</evidence>
<dbReference type="PANTHER" id="PTHR10890:SF3">
    <property type="entry name" value="CYSTEINE--TRNA LIGASE, CYTOPLASMIC"/>
    <property type="match status" value="1"/>
</dbReference>
<keyword evidence="6 12" id="KW-0479">Metal-binding</keyword>
<dbReference type="EC" id="6.1.1.16" evidence="12"/>
<evidence type="ECO:0000256" key="6">
    <source>
        <dbReference type="ARBA" id="ARBA00022723"/>
    </source>
</evidence>
<feature type="binding site" evidence="12">
    <location>
        <position position="27"/>
    </location>
    <ligand>
        <name>Zn(2+)</name>
        <dbReference type="ChEBI" id="CHEBI:29105"/>
    </ligand>
</feature>
<dbReference type="SUPFAM" id="SSF47323">
    <property type="entry name" value="Anticodon-binding domain of a subclass of class I aminoacyl-tRNA synthetases"/>
    <property type="match status" value="1"/>
</dbReference>
<evidence type="ECO:0000313" key="14">
    <source>
        <dbReference type="EMBL" id="MBX7490760.1"/>
    </source>
</evidence>
<evidence type="ECO:0000259" key="13">
    <source>
        <dbReference type="SMART" id="SM00840"/>
    </source>
</evidence>
<keyword evidence="9 12" id="KW-0067">ATP-binding</keyword>
<keyword evidence="7 12" id="KW-0547">Nucleotide-binding</keyword>
<keyword evidence="5 12" id="KW-0436">Ligase</keyword>
<feature type="short sequence motif" description="'HIGH' region" evidence="12">
    <location>
        <begin position="29"/>
        <end position="39"/>
    </location>
</feature>
<feature type="binding site" evidence="12">
    <location>
        <position position="241"/>
    </location>
    <ligand>
        <name>Zn(2+)</name>
        <dbReference type="ChEBI" id="CHEBI:29105"/>
    </ligand>
</feature>
<keyword evidence="15" id="KW-1185">Reference proteome</keyword>
<keyword evidence="4 12" id="KW-0963">Cytoplasm</keyword>
<evidence type="ECO:0000256" key="11">
    <source>
        <dbReference type="ARBA" id="ARBA00023146"/>
    </source>
</evidence>
<evidence type="ECO:0000256" key="2">
    <source>
        <dbReference type="ARBA" id="ARBA00005594"/>
    </source>
</evidence>
<dbReference type="PRINTS" id="PR00983">
    <property type="entry name" value="TRNASYNTHCYS"/>
</dbReference>
<feature type="binding site" evidence="12">
    <location>
        <position position="237"/>
    </location>
    <ligand>
        <name>Zn(2+)</name>
        <dbReference type="ChEBI" id="CHEBI:29105"/>
    </ligand>
</feature>
<evidence type="ECO:0000256" key="1">
    <source>
        <dbReference type="ARBA" id="ARBA00004496"/>
    </source>
</evidence>
<dbReference type="InterPro" id="IPR009080">
    <property type="entry name" value="tRNAsynth_Ia_anticodon-bd"/>
</dbReference>
<dbReference type="GO" id="GO:0004817">
    <property type="term" value="F:cysteine-tRNA ligase activity"/>
    <property type="evidence" value="ECO:0007669"/>
    <property type="project" value="UniProtKB-EC"/>
</dbReference>
<feature type="short sequence motif" description="'KMSKS' region" evidence="12">
    <location>
        <begin position="269"/>
        <end position="273"/>
    </location>
</feature>
<name>A0ABS7JN03_9HELI</name>
<organism evidence="14 15">
    <name type="scientific">Helicobacter turcicus</name>
    <dbReference type="NCBI Taxonomy" id="2867412"/>
    <lineage>
        <taxon>Bacteria</taxon>
        <taxon>Pseudomonadati</taxon>
        <taxon>Campylobacterota</taxon>
        <taxon>Epsilonproteobacteria</taxon>
        <taxon>Campylobacterales</taxon>
        <taxon>Helicobacteraceae</taxon>
        <taxon>Helicobacter</taxon>
    </lineage>
</organism>
<comment type="subunit">
    <text evidence="3 12">Monomer.</text>
</comment>
<keyword evidence="11 12" id="KW-0030">Aminoacyl-tRNA synthetase</keyword>
<dbReference type="InterPro" id="IPR015803">
    <property type="entry name" value="Cys-tRNA-ligase"/>
</dbReference>
<sequence length="467" mass="53128">MKIYDSHKKEKVQFEPIIPNEVRIYVCGPTVYDDSHLGHARSAIVFDLLRRVLIENGYKVTFAKNFTDIDDKIINKATQSNCSIEEITQTYTKRYLDEMEALGVMRADIEPKATENLEAMCIMIQTLLQKGYAYQTQNGDVYLSVNKDKAYGNLSGRIAELESQSRVQNSEQKHDSKDFALWKSYKGIGDVGYDSPFGKGRPGWHIECSAMIKKHLALEGEYAIDIHGGGADLLFPHHENEASQTRCAEEQTLAKYWMHNGFVTINGEKMAKSLGNSFFIKDALANYDGETLRFYLLSTHYRAGLNFAEEDLLASKKRLDRLYRLKKRLALLPKKEISTALDNAFKTTFLEALNDDLNISKALSVLDDFITTANEQLDSKQNDKTPQIKANLELVAKVLGIGTKDCFEYFKLGVSDALKTEIEELIAKRAEFKKTKDFQNADKIREELRKKGIEIMDTPNGCMWEKI</sequence>
<comment type="similarity">
    <text evidence="2 12">Belongs to the class-I aminoacyl-tRNA synthetase family.</text>
</comment>
<evidence type="ECO:0000256" key="3">
    <source>
        <dbReference type="ARBA" id="ARBA00011245"/>
    </source>
</evidence>
<dbReference type="SMART" id="SM00840">
    <property type="entry name" value="DALR_2"/>
    <property type="match status" value="1"/>
</dbReference>